<dbReference type="InterPro" id="IPR006600">
    <property type="entry name" value="HTH_CenpB_DNA-bd_dom"/>
</dbReference>
<dbReference type="Pfam" id="PF03221">
    <property type="entry name" value="HTH_Tnp_Tc5"/>
    <property type="match status" value="1"/>
</dbReference>
<organism evidence="4">
    <name type="scientific">Homalodisca liturata</name>
    <dbReference type="NCBI Taxonomy" id="320908"/>
    <lineage>
        <taxon>Eukaryota</taxon>
        <taxon>Metazoa</taxon>
        <taxon>Ecdysozoa</taxon>
        <taxon>Arthropoda</taxon>
        <taxon>Hexapoda</taxon>
        <taxon>Insecta</taxon>
        <taxon>Pterygota</taxon>
        <taxon>Neoptera</taxon>
        <taxon>Paraneoptera</taxon>
        <taxon>Hemiptera</taxon>
        <taxon>Auchenorrhyncha</taxon>
        <taxon>Membracoidea</taxon>
        <taxon>Cicadellidae</taxon>
        <taxon>Cicadellinae</taxon>
        <taxon>Proconiini</taxon>
        <taxon>Homalodisca</taxon>
    </lineage>
</organism>
<accession>A0A1B6I965</accession>
<dbReference type="InterPro" id="IPR009057">
    <property type="entry name" value="Homeodomain-like_sf"/>
</dbReference>
<sequence length="122" mass="13955">MSGPILQEKVQQFDFKLGHENFRASNEWLQNFKKRNELIFQKVCGENAKVDDGVCTEWKYKLPELTKGYEPENIYNADETELFLKCLPDKILSCKGDKCHGGKNSKHRLTVMLGANCTGLVN</sequence>
<dbReference type="EMBL" id="GECU01024254">
    <property type="protein sequence ID" value="JAS83452.1"/>
    <property type="molecule type" value="Transcribed_RNA"/>
</dbReference>
<dbReference type="AlphaFoldDB" id="A0A1B6I965"/>
<dbReference type="PROSITE" id="PS51253">
    <property type="entry name" value="HTH_CENPB"/>
    <property type="match status" value="1"/>
</dbReference>
<evidence type="ECO:0000256" key="1">
    <source>
        <dbReference type="ARBA" id="ARBA00004123"/>
    </source>
</evidence>
<comment type="subcellular location">
    <subcellularLocation>
        <location evidence="1">Nucleus</location>
    </subcellularLocation>
</comment>
<dbReference type="Gene3D" id="1.10.10.60">
    <property type="entry name" value="Homeodomain-like"/>
    <property type="match status" value="1"/>
</dbReference>
<dbReference type="GO" id="GO:0003677">
    <property type="term" value="F:DNA binding"/>
    <property type="evidence" value="ECO:0007669"/>
    <property type="project" value="UniProtKB-KW"/>
</dbReference>
<protein>
    <recommendedName>
        <fullName evidence="3">HTH CENPB-type domain-containing protein</fullName>
    </recommendedName>
</protein>
<gene>
    <name evidence="4" type="ORF">g.9366</name>
</gene>
<dbReference type="GO" id="GO:0005634">
    <property type="term" value="C:nucleus"/>
    <property type="evidence" value="ECO:0007669"/>
    <property type="project" value="UniProtKB-SubCell"/>
</dbReference>
<name>A0A1B6I965_9HEMI</name>
<evidence type="ECO:0000313" key="4">
    <source>
        <dbReference type="EMBL" id="JAS83452.1"/>
    </source>
</evidence>
<reference evidence="4" key="1">
    <citation type="submission" date="2015-11" db="EMBL/GenBank/DDBJ databases">
        <title>De novo transcriptome assembly of four potential Pierce s Disease insect vectors from Arizona vineyards.</title>
        <authorList>
            <person name="Tassone E.E."/>
        </authorList>
    </citation>
    <scope>NUCLEOTIDE SEQUENCE</scope>
</reference>
<dbReference type="SUPFAM" id="SSF46689">
    <property type="entry name" value="Homeodomain-like"/>
    <property type="match status" value="1"/>
</dbReference>
<dbReference type="InterPro" id="IPR050863">
    <property type="entry name" value="CenT-Element_Derived"/>
</dbReference>
<proteinExistence type="predicted"/>
<evidence type="ECO:0000259" key="3">
    <source>
        <dbReference type="PROSITE" id="PS51253"/>
    </source>
</evidence>
<feature type="domain" description="HTH CENPB-type" evidence="3">
    <location>
        <begin position="1"/>
        <end position="42"/>
    </location>
</feature>
<dbReference type="PANTHER" id="PTHR19303">
    <property type="entry name" value="TRANSPOSON"/>
    <property type="match status" value="1"/>
</dbReference>
<keyword evidence="2" id="KW-0238">DNA-binding</keyword>
<evidence type="ECO:0000256" key="2">
    <source>
        <dbReference type="ARBA" id="ARBA00023125"/>
    </source>
</evidence>
<dbReference type="PANTHER" id="PTHR19303:SF73">
    <property type="entry name" value="PROTEIN PDC2"/>
    <property type="match status" value="1"/>
</dbReference>